<sequence>MASTSVSRVVPASPERVWELIGGFDSLPDWLPYIPSSVSEEGGRVRRLANPDGDAIVERLIEFDEVERHYSYAIVQAPFPVVGYLATLRVYSVEGDPSSAEVQWSGRFTPEGATDAETVELFTGIFSDGLEALNTALS</sequence>
<dbReference type="AlphaFoldDB" id="A0A5Q0L7Z0"/>
<evidence type="ECO:0000313" key="2">
    <source>
        <dbReference type="Proteomes" id="UP000326179"/>
    </source>
</evidence>
<keyword evidence="2" id="KW-1185">Reference proteome</keyword>
<organism evidence="1 2">
    <name type="scientific">Streptomyces fagopyri</name>
    <dbReference type="NCBI Taxonomy" id="2662397"/>
    <lineage>
        <taxon>Bacteria</taxon>
        <taxon>Bacillati</taxon>
        <taxon>Actinomycetota</taxon>
        <taxon>Actinomycetes</taxon>
        <taxon>Kitasatosporales</taxon>
        <taxon>Streptomycetaceae</taxon>
        <taxon>Streptomyces</taxon>
    </lineage>
</organism>
<reference evidence="1 2" key="1">
    <citation type="submission" date="2019-10" db="EMBL/GenBank/DDBJ databases">
        <title>A novel species.</title>
        <authorList>
            <person name="Gao J."/>
        </authorList>
    </citation>
    <scope>NUCLEOTIDE SEQUENCE [LARGE SCALE GENOMIC DNA]</scope>
    <source>
        <strain evidence="1 2">QMT-28</strain>
    </source>
</reference>
<dbReference type="Proteomes" id="UP000326179">
    <property type="component" value="Chromosome"/>
</dbReference>
<accession>A0A5Q0L7Z0</accession>
<dbReference type="PANTHER" id="PTHR39332">
    <property type="entry name" value="BLL4707 PROTEIN"/>
    <property type="match status" value="1"/>
</dbReference>
<gene>
    <name evidence="1" type="ORF">GFH48_07695</name>
</gene>
<dbReference type="Pfam" id="PF10604">
    <property type="entry name" value="Polyketide_cyc2"/>
    <property type="match status" value="1"/>
</dbReference>
<evidence type="ECO:0000313" key="1">
    <source>
        <dbReference type="EMBL" id="QFZ73160.1"/>
    </source>
</evidence>
<dbReference type="Gene3D" id="3.30.530.20">
    <property type="match status" value="1"/>
</dbReference>
<protein>
    <submittedName>
        <fullName evidence="1">SRPBCC family protein</fullName>
    </submittedName>
</protein>
<dbReference type="InterPro" id="IPR023393">
    <property type="entry name" value="START-like_dom_sf"/>
</dbReference>
<dbReference type="EMBL" id="CP045643">
    <property type="protein sequence ID" value="QFZ73160.1"/>
    <property type="molecule type" value="Genomic_DNA"/>
</dbReference>
<dbReference type="InterPro" id="IPR019587">
    <property type="entry name" value="Polyketide_cyclase/dehydratase"/>
</dbReference>
<name>A0A5Q0L7Z0_9ACTN</name>
<dbReference type="SUPFAM" id="SSF55961">
    <property type="entry name" value="Bet v1-like"/>
    <property type="match status" value="1"/>
</dbReference>
<dbReference type="KEGG" id="sfy:GFH48_07695"/>
<dbReference type="PANTHER" id="PTHR39332:SF7">
    <property type="entry name" value="SRPBCC FAMILY PROTEIN"/>
    <property type="match status" value="1"/>
</dbReference>
<dbReference type="CDD" id="cd07821">
    <property type="entry name" value="PYR_PYL_RCAR_like"/>
    <property type="match status" value="1"/>
</dbReference>
<dbReference type="RefSeq" id="WP_153287525.1">
    <property type="nucleotide sequence ID" value="NZ_CP045643.1"/>
</dbReference>
<proteinExistence type="predicted"/>